<dbReference type="EMBL" id="LLYW01000041">
    <property type="protein sequence ID" value="KUH32067.1"/>
    <property type="molecule type" value="Genomic_DNA"/>
</dbReference>
<name>A0A117ISS4_9EURY</name>
<dbReference type="STRING" id="227598.APY94_11165"/>
<feature type="domain" description="ATPase" evidence="1">
    <location>
        <begin position="17"/>
        <end position="238"/>
    </location>
</feature>
<keyword evidence="3" id="KW-1185">Reference proteome</keyword>
<dbReference type="InterPro" id="IPR027417">
    <property type="entry name" value="P-loop_NTPase"/>
</dbReference>
<evidence type="ECO:0000313" key="2">
    <source>
        <dbReference type="EMBL" id="KUH32067.1"/>
    </source>
</evidence>
<accession>A0A117ISS4</accession>
<proteinExistence type="predicted"/>
<dbReference type="PANTHER" id="PTHR34301:SF8">
    <property type="entry name" value="ATPASE DOMAIN-CONTAINING PROTEIN"/>
    <property type="match status" value="1"/>
</dbReference>
<gene>
    <name evidence="2" type="ORF">APY94_11165</name>
</gene>
<dbReference type="AlphaFoldDB" id="A0A117ISS4"/>
<dbReference type="PANTHER" id="PTHR34301">
    <property type="entry name" value="DNA-BINDING PROTEIN-RELATED"/>
    <property type="match status" value="1"/>
</dbReference>
<evidence type="ECO:0000313" key="3">
    <source>
        <dbReference type="Proteomes" id="UP000053462"/>
    </source>
</evidence>
<dbReference type="RefSeq" id="WP_058939709.1">
    <property type="nucleotide sequence ID" value="NZ_LLYW01000041.1"/>
</dbReference>
<dbReference type="Gene3D" id="3.40.50.300">
    <property type="entry name" value="P-loop containing nucleotide triphosphate hydrolases"/>
    <property type="match status" value="1"/>
</dbReference>
<dbReference type="InterPro" id="IPR011579">
    <property type="entry name" value="ATPase_dom"/>
</dbReference>
<dbReference type="Proteomes" id="UP000053462">
    <property type="component" value="Unassembled WGS sequence"/>
</dbReference>
<dbReference type="SUPFAM" id="SSF52540">
    <property type="entry name" value="P-loop containing nucleoside triphosphate hydrolases"/>
    <property type="match status" value="1"/>
</dbReference>
<dbReference type="Pfam" id="PF01637">
    <property type="entry name" value="ATPase_2"/>
    <property type="match status" value="1"/>
</dbReference>
<protein>
    <submittedName>
        <fullName evidence="2">ATPase</fullName>
    </submittedName>
</protein>
<dbReference type="Gene3D" id="1.10.8.60">
    <property type="match status" value="1"/>
</dbReference>
<reference evidence="2 3" key="1">
    <citation type="submission" date="2015-10" db="EMBL/GenBank/DDBJ databases">
        <title>Draft genome sequence of Thermococcus celericrescens strain DSM 17994.</title>
        <authorList>
            <person name="Hong S.-J."/>
            <person name="Park C.-E."/>
            <person name="Shin J.-H."/>
        </authorList>
    </citation>
    <scope>NUCLEOTIDE SEQUENCE [LARGE SCALE GENOMIC DNA]</scope>
    <source>
        <strain evidence="2 3">DSM 17994</strain>
    </source>
</reference>
<dbReference type="OrthoDB" id="132045at2157"/>
<dbReference type="GO" id="GO:0005524">
    <property type="term" value="F:ATP binding"/>
    <property type="evidence" value="ECO:0007669"/>
    <property type="project" value="InterPro"/>
</dbReference>
<comment type="caution">
    <text evidence="2">The sequence shown here is derived from an EMBL/GenBank/DDBJ whole genome shotgun (WGS) entry which is preliminary data.</text>
</comment>
<organism evidence="2 3">
    <name type="scientific">Thermococcus celericrescens</name>
    <dbReference type="NCBI Taxonomy" id="227598"/>
    <lineage>
        <taxon>Archaea</taxon>
        <taxon>Methanobacteriati</taxon>
        <taxon>Methanobacteriota</taxon>
        <taxon>Thermococci</taxon>
        <taxon>Thermococcales</taxon>
        <taxon>Thermococcaceae</taxon>
        <taxon>Thermococcus</taxon>
    </lineage>
</organism>
<sequence length="349" mass="39212">MSYWFSPRPRERVEELFGRDVEVRRLINALESNSWVAVLGPRMAGKTSLAIASSTEFAKKHGYSTVYIDLRNSTTLREATERILRNLPRGVIKKLGAYLSSITIKGLEIRLKPSASASGALEEALRSLKKTVIILDEVQKVREGLPQFLNALSVAFNENPELLIVFSGSYAGLVKKLFSQTYSEGLYARQPIEITLNPWERDVAEEFLRKGLDECGVKISEKELEDVLWELGTLPGWLSSYGLRRCLGDEHVKALNRVNESAVKEAKRELENILEGRSPNAPMVIKLLSYGATWSELERTGISKRALHTLLDALINDLYVVSKSAIGNRVVYRFTEPSYRKAALLVGQR</sequence>
<evidence type="ECO:0000259" key="1">
    <source>
        <dbReference type="Pfam" id="PF01637"/>
    </source>
</evidence>